<evidence type="ECO:0000256" key="1">
    <source>
        <dbReference type="SAM" id="Coils"/>
    </source>
</evidence>
<reference evidence="4" key="1">
    <citation type="submission" date="2016-11" db="UniProtKB">
        <authorList>
            <consortium name="WormBaseParasite"/>
        </authorList>
    </citation>
    <scope>IDENTIFICATION</scope>
</reference>
<feature type="compositionally biased region" description="Basic and acidic residues" evidence="2">
    <location>
        <begin position="185"/>
        <end position="201"/>
    </location>
</feature>
<dbReference type="AlphaFoldDB" id="A0A1I7V2E8"/>
<dbReference type="WBParaSite" id="Csp11.Scaffold630.g21720.t1">
    <property type="protein sequence ID" value="Csp11.Scaffold630.g21720.t1"/>
    <property type="gene ID" value="Csp11.Scaffold630.g21720"/>
</dbReference>
<organism evidence="3 4">
    <name type="scientific">Caenorhabditis tropicalis</name>
    <dbReference type="NCBI Taxonomy" id="1561998"/>
    <lineage>
        <taxon>Eukaryota</taxon>
        <taxon>Metazoa</taxon>
        <taxon>Ecdysozoa</taxon>
        <taxon>Nematoda</taxon>
        <taxon>Chromadorea</taxon>
        <taxon>Rhabditida</taxon>
        <taxon>Rhabditina</taxon>
        <taxon>Rhabditomorpha</taxon>
        <taxon>Rhabditoidea</taxon>
        <taxon>Rhabditidae</taxon>
        <taxon>Peloderinae</taxon>
        <taxon>Caenorhabditis</taxon>
    </lineage>
</organism>
<accession>A0A1I7V2E8</accession>
<feature type="region of interest" description="Disordered" evidence="2">
    <location>
        <begin position="74"/>
        <end position="100"/>
    </location>
</feature>
<dbReference type="Proteomes" id="UP000095282">
    <property type="component" value="Unplaced"/>
</dbReference>
<evidence type="ECO:0000313" key="3">
    <source>
        <dbReference type="Proteomes" id="UP000095282"/>
    </source>
</evidence>
<sequence>MATEERAPESIKNSDQETWPMERTRLLLTIDELRETARKYDEKRQLEAQAWKAARRREEEKARAIRVESRCDRKAVEAPSKSPRSVGTVQSVPARTKWPKRQRKHQDIACFYCRQSGHAGRQSGPIVTCSQRQQVGWLFSESAGGANSVCRRHIRCKGKHHFSVCQDGAVRRQAEPPNRGVLEGQEAREIENDGQEETNKEDSEDEEGDPEHPLDDLSVCDGSPVVQNDGVSVEQEKMVVDMVAENEEMGHEAEKVETNSSSM</sequence>
<protein>
    <submittedName>
        <fullName evidence="4">Uncharacterized protein</fullName>
    </submittedName>
</protein>
<keyword evidence="1" id="KW-0175">Coiled coil</keyword>
<feature type="coiled-coil region" evidence="1">
    <location>
        <begin position="23"/>
        <end position="63"/>
    </location>
</feature>
<feature type="region of interest" description="Disordered" evidence="2">
    <location>
        <begin position="174"/>
        <end position="235"/>
    </location>
</feature>
<proteinExistence type="predicted"/>
<evidence type="ECO:0000256" key="2">
    <source>
        <dbReference type="SAM" id="MobiDB-lite"/>
    </source>
</evidence>
<feature type="compositionally biased region" description="Polar residues" evidence="2">
    <location>
        <begin position="82"/>
        <end position="93"/>
    </location>
</feature>
<keyword evidence="3" id="KW-1185">Reference proteome</keyword>
<name>A0A1I7V2E8_9PELO</name>
<evidence type="ECO:0000313" key="4">
    <source>
        <dbReference type="WBParaSite" id="Csp11.Scaffold630.g21720.t1"/>
    </source>
</evidence>